<dbReference type="RefSeq" id="WP_191142877.1">
    <property type="nucleotide sequence ID" value="NZ_JACXAH010000051.1"/>
</dbReference>
<sequence>GKAMHKLVAILCIFYLPNTPVDPLPHQPRISYKPVLGYFQSLKYPHIFVIDKVNGGKADSMNAALDYAYYDNVITLDADCILGEEALDIVNQVFEDENVIAAGGMVHILQSRSMDDMFFKLKHIVRFQIFEYMKGFYMYKSSLAKLDALAIISGAFGIFKRDVLIELKGFRQTIGEDIDITLQIQQYIMKHKDKKMIFIPEAVCYTESPEKWRDLFKQRVRWQKAFIDCVIKYRGFLLKSVFNRGVSFFFLIDSFLVGTTSTFFTTFSLLSYLFIPSLQSVHALLVYSISAMISSLIYSTIAVFVSRYHGTHFGGFNKIRLLTTMILDFVFYRYVTLFFVMYGTIEYIFKPQDWNKFERTGNNYEL</sequence>
<evidence type="ECO:0000256" key="3">
    <source>
        <dbReference type="ARBA" id="ARBA00022679"/>
    </source>
</evidence>
<dbReference type="CDD" id="cd06423">
    <property type="entry name" value="CESA_like"/>
    <property type="match status" value="1"/>
</dbReference>
<dbReference type="PANTHER" id="PTHR43630">
    <property type="entry name" value="POLY-BETA-1,6-N-ACETYL-D-GLUCOSAMINE SYNTHASE"/>
    <property type="match status" value="1"/>
</dbReference>
<keyword evidence="4" id="KW-1133">Transmembrane helix</keyword>
<evidence type="ECO:0000256" key="2">
    <source>
        <dbReference type="ARBA" id="ARBA00022676"/>
    </source>
</evidence>
<feature type="transmembrane region" description="Helical" evidence="4">
    <location>
        <begin position="284"/>
        <end position="309"/>
    </location>
</feature>
<keyword evidence="4" id="KW-0812">Transmembrane</keyword>
<keyword evidence="2" id="KW-0328">Glycosyltransferase</keyword>
<gene>
    <name evidence="5" type="ORF">IC620_16505</name>
</gene>
<keyword evidence="3" id="KW-0808">Transferase</keyword>
<organism evidence="5 6">
    <name type="scientific">Polycladospora coralii</name>
    <dbReference type="NCBI Taxonomy" id="2771432"/>
    <lineage>
        <taxon>Bacteria</taxon>
        <taxon>Bacillati</taxon>
        <taxon>Bacillota</taxon>
        <taxon>Bacilli</taxon>
        <taxon>Bacillales</taxon>
        <taxon>Thermoactinomycetaceae</taxon>
        <taxon>Polycladospora</taxon>
    </lineage>
</organism>
<accession>A0A926NCX0</accession>
<dbReference type="InterPro" id="IPR029044">
    <property type="entry name" value="Nucleotide-diphossugar_trans"/>
</dbReference>
<evidence type="ECO:0000313" key="5">
    <source>
        <dbReference type="EMBL" id="MBD1373947.1"/>
    </source>
</evidence>
<dbReference type="Gene3D" id="3.90.550.10">
    <property type="entry name" value="Spore Coat Polysaccharide Biosynthesis Protein SpsA, Chain A"/>
    <property type="match status" value="1"/>
</dbReference>
<dbReference type="EMBL" id="JACXAH010000051">
    <property type="protein sequence ID" value="MBD1373947.1"/>
    <property type="molecule type" value="Genomic_DNA"/>
</dbReference>
<feature type="non-terminal residue" evidence="5">
    <location>
        <position position="1"/>
    </location>
</feature>
<feature type="transmembrane region" description="Helical" evidence="4">
    <location>
        <begin position="248"/>
        <end position="275"/>
    </location>
</feature>
<protein>
    <submittedName>
        <fullName evidence="5">Glycosyltransferase</fullName>
    </submittedName>
</protein>
<keyword evidence="6" id="KW-1185">Reference proteome</keyword>
<dbReference type="SUPFAM" id="SSF53448">
    <property type="entry name" value="Nucleotide-diphospho-sugar transferases"/>
    <property type="match status" value="1"/>
</dbReference>
<comment type="caution">
    <text evidence="5">The sequence shown here is derived from an EMBL/GenBank/DDBJ whole genome shotgun (WGS) entry which is preliminary data.</text>
</comment>
<reference evidence="5" key="1">
    <citation type="submission" date="2020-09" db="EMBL/GenBank/DDBJ databases">
        <title>A novel bacterium of genus Hazenella, isolated from South China Sea.</title>
        <authorList>
            <person name="Huang H."/>
            <person name="Mo K."/>
            <person name="Hu Y."/>
        </authorList>
    </citation>
    <scope>NUCLEOTIDE SEQUENCE</scope>
    <source>
        <strain evidence="5">IB182357</strain>
    </source>
</reference>
<dbReference type="GO" id="GO:0016757">
    <property type="term" value="F:glycosyltransferase activity"/>
    <property type="evidence" value="ECO:0007669"/>
    <property type="project" value="UniProtKB-KW"/>
</dbReference>
<dbReference type="Proteomes" id="UP000661691">
    <property type="component" value="Unassembled WGS sequence"/>
</dbReference>
<name>A0A926NCX0_9BACL</name>
<proteinExistence type="inferred from homology"/>
<feature type="transmembrane region" description="Helical" evidence="4">
    <location>
        <begin position="329"/>
        <end position="349"/>
    </location>
</feature>
<evidence type="ECO:0000313" key="6">
    <source>
        <dbReference type="Proteomes" id="UP000661691"/>
    </source>
</evidence>
<keyword evidence="4" id="KW-0472">Membrane</keyword>
<evidence type="ECO:0000256" key="4">
    <source>
        <dbReference type="SAM" id="Phobius"/>
    </source>
</evidence>
<comment type="similarity">
    <text evidence="1">Belongs to the glycosyltransferase 2 family.</text>
</comment>
<evidence type="ECO:0000256" key="1">
    <source>
        <dbReference type="ARBA" id="ARBA00006739"/>
    </source>
</evidence>
<dbReference type="Pfam" id="PF13641">
    <property type="entry name" value="Glyco_tranf_2_3"/>
    <property type="match status" value="1"/>
</dbReference>
<dbReference type="PANTHER" id="PTHR43630:SF1">
    <property type="entry name" value="POLY-BETA-1,6-N-ACETYL-D-GLUCOSAMINE SYNTHASE"/>
    <property type="match status" value="1"/>
</dbReference>
<dbReference type="AlphaFoldDB" id="A0A926NCX0"/>